<proteinExistence type="predicted"/>
<name>A0A3Q0FCI4_VIGRR</name>
<gene>
    <name evidence="2" type="primary">LOC111242102</name>
</gene>
<sequence length="221" mass="24668">MHIHTHILDSIFAVKYMDILDVVNDVCTNLDSIFYDSVDDESAESVEIGEVIFEKLVQVGSKLKLPIYLAEVQSGFSITESLLTEPVKPLLDISAVMPSHSEILDAIFVVDQIEMHDSSYSDFNALISDKMLDDMMDDSDFSLNEAALFDSSLMNIDFDFFVLADMTNIVTHPFKGSCRDIQPWGRQKMVLTLPKKHGSSKINNCDGCSKMICNLTAANKP</sequence>
<reference evidence="2" key="2">
    <citation type="submission" date="2025-08" db="UniProtKB">
        <authorList>
            <consortium name="RefSeq"/>
        </authorList>
    </citation>
    <scope>IDENTIFICATION</scope>
    <source>
        <tissue evidence="2">Leaf</tissue>
    </source>
</reference>
<evidence type="ECO:0000313" key="1">
    <source>
        <dbReference type="Proteomes" id="UP000087766"/>
    </source>
</evidence>
<dbReference type="Proteomes" id="UP000087766">
    <property type="component" value="Chromosome 7"/>
</dbReference>
<protein>
    <submittedName>
        <fullName evidence="2">Uncharacterized protein LOC111242102</fullName>
    </submittedName>
</protein>
<keyword evidence="1" id="KW-1185">Reference proteome</keyword>
<reference evidence="1" key="1">
    <citation type="journal article" date="2014" name="Nat. Commun.">
        <title>Genome sequence of mungbean and insights into evolution within Vigna species.</title>
        <authorList>
            <person name="Kang Y.J."/>
            <person name="Kim S.K."/>
            <person name="Kim M.Y."/>
            <person name="Lestari P."/>
            <person name="Kim K.H."/>
            <person name="Ha B.K."/>
            <person name="Jun T.H."/>
            <person name="Hwang W.J."/>
            <person name="Lee T."/>
            <person name="Lee J."/>
            <person name="Shim S."/>
            <person name="Yoon M.Y."/>
            <person name="Jang Y.E."/>
            <person name="Han K.S."/>
            <person name="Taeprayoon P."/>
            <person name="Yoon N."/>
            <person name="Somta P."/>
            <person name="Tanya P."/>
            <person name="Kim K.S."/>
            <person name="Gwag J.G."/>
            <person name="Moon J.K."/>
            <person name="Lee Y.H."/>
            <person name="Park B.S."/>
            <person name="Bombarely A."/>
            <person name="Doyle J.J."/>
            <person name="Jackson S.A."/>
            <person name="Schafleitner R."/>
            <person name="Srinives P."/>
            <person name="Varshney R.K."/>
            <person name="Lee S.H."/>
        </authorList>
    </citation>
    <scope>NUCLEOTIDE SEQUENCE [LARGE SCALE GENOMIC DNA]</scope>
    <source>
        <strain evidence="1">cv. VC1973A</strain>
    </source>
</reference>
<dbReference type="KEGG" id="vra:111242102"/>
<organism evidence="1 2">
    <name type="scientific">Vigna radiata var. radiata</name>
    <name type="common">Mung bean</name>
    <name type="synonym">Phaseolus aureus</name>
    <dbReference type="NCBI Taxonomy" id="3916"/>
    <lineage>
        <taxon>Eukaryota</taxon>
        <taxon>Viridiplantae</taxon>
        <taxon>Streptophyta</taxon>
        <taxon>Embryophyta</taxon>
        <taxon>Tracheophyta</taxon>
        <taxon>Spermatophyta</taxon>
        <taxon>Magnoliopsida</taxon>
        <taxon>eudicotyledons</taxon>
        <taxon>Gunneridae</taxon>
        <taxon>Pentapetalae</taxon>
        <taxon>rosids</taxon>
        <taxon>fabids</taxon>
        <taxon>Fabales</taxon>
        <taxon>Fabaceae</taxon>
        <taxon>Papilionoideae</taxon>
        <taxon>50 kb inversion clade</taxon>
        <taxon>NPAAA clade</taxon>
        <taxon>indigoferoid/millettioid clade</taxon>
        <taxon>Phaseoleae</taxon>
        <taxon>Vigna</taxon>
    </lineage>
</organism>
<dbReference type="RefSeq" id="XP_022640087.1">
    <property type="nucleotide sequence ID" value="XM_022784366.1"/>
</dbReference>
<dbReference type="GeneID" id="111242102"/>
<evidence type="ECO:0000313" key="2">
    <source>
        <dbReference type="RefSeq" id="XP_022640087.1"/>
    </source>
</evidence>
<accession>A0A3Q0FCI4</accession>
<dbReference type="AlphaFoldDB" id="A0A3Q0FCI4"/>